<evidence type="ECO:0000313" key="2">
    <source>
        <dbReference type="EMBL" id="OJJ47378.1"/>
    </source>
</evidence>
<dbReference type="GeneID" id="34611286"/>
<keyword evidence="3" id="KW-1185">Reference proteome</keyword>
<feature type="chain" id="PRO_5012386105" description="Cyanovirin-N domain-containing protein" evidence="1">
    <location>
        <begin position="16"/>
        <end position="116"/>
    </location>
</feature>
<dbReference type="EMBL" id="KV878341">
    <property type="protein sequence ID" value="OJJ47378.1"/>
    <property type="molecule type" value="Genomic_DNA"/>
</dbReference>
<dbReference type="AlphaFoldDB" id="A0A1L9SJK6"/>
<evidence type="ECO:0000313" key="3">
    <source>
        <dbReference type="Proteomes" id="UP000184188"/>
    </source>
</evidence>
<feature type="signal peptide" evidence="1">
    <location>
        <begin position="1"/>
        <end position="15"/>
    </location>
</feature>
<proteinExistence type="predicted"/>
<evidence type="ECO:0008006" key="4">
    <source>
        <dbReference type="Google" id="ProtNLM"/>
    </source>
</evidence>
<evidence type="ECO:0000256" key="1">
    <source>
        <dbReference type="SAM" id="SignalP"/>
    </source>
</evidence>
<organism evidence="2 3">
    <name type="scientific">Penicilliopsis zonata CBS 506.65</name>
    <dbReference type="NCBI Taxonomy" id="1073090"/>
    <lineage>
        <taxon>Eukaryota</taxon>
        <taxon>Fungi</taxon>
        <taxon>Dikarya</taxon>
        <taxon>Ascomycota</taxon>
        <taxon>Pezizomycotina</taxon>
        <taxon>Eurotiomycetes</taxon>
        <taxon>Eurotiomycetidae</taxon>
        <taxon>Eurotiales</taxon>
        <taxon>Aspergillaceae</taxon>
        <taxon>Penicilliopsis</taxon>
    </lineage>
</organism>
<keyword evidence="1" id="KW-0732">Signal</keyword>
<sequence length="116" mass="12522">MKLLALASLLSVAVADWTLYCGSSIPMCSNIDMTKCTDGTEIATGDDAILTCADLGATYDYCYLEADETYWKGVAFESATCEVIPDKAGYLESNGFFNGECTSAGTWQGYYIVENL</sequence>
<dbReference type="VEuPathDB" id="FungiDB:ASPZODRAFT_142111"/>
<accession>A0A1L9SJK6</accession>
<name>A0A1L9SJK6_9EURO</name>
<dbReference type="Proteomes" id="UP000184188">
    <property type="component" value="Unassembled WGS sequence"/>
</dbReference>
<protein>
    <recommendedName>
        <fullName evidence="4">Cyanovirin-N domain-containing protein</fullName>
    </recommendedName>
</protein>
<dbReference type="RefSeq" id="XP_022581888.1">
    <property type="nucleotide sequence ID" value="XM_022724821.1"/>
</dbReference>
<gene>
    <name evidence="2" type="ORF">ASPZODRAFT_142111</name>
</gene>
<dbReference type="OrthoDB" id="5219036at2759"/>
<reference evidence="3" key="1">
    <citation type="journal article" date="2017" name="Genome Biol.">
        <title>Comparative genomics reveals high biological diversity and specific adaptations in the industrially and medically important fungal genus Aspergillus.</title>
        <authorList>
            <person name="de Vries R.P."/>
            <person name="Riley R."/>
            <person name="Wiebenga A."/>
            <person name="Aguilar-Osorio G."/>
            <person name="Amillis S."/>
            <person name="Uchima C.A."/>
            <person name="Anderluh G."/>
            <person name="Asadollahi M."/>
            <person name="Askin M."/>
            <person name="Barry K."/>
            <person name="Battaglia E."/>
            <person name="Bayram O."/>
            <person name="Benocci T."/>
            <person name="Braus-Stromeyer S.A."/>
            <person name="Caldana C."/>
            <person name="Canovas D."/>
            <person name="Cerqueira G.C."/>
            <person name="Chen F."/>
            <person name="Chen W."/>
            <person name="Choi C."/>
            <person name="Clum A."/>
            <person name="Dos Santos R.A."/>
            <person name="Damasio A.R."/>
            <person name="Diallinas G."/>
            <person name="Emri T."/>
            <person name="Fekete E."/>
            <person name="Flipphi M."/>
            <person name="Freyberg S."/>
            <person name="Gallo A."/>
            <person name="Gournas C."/>
            <person name="Habgood R."/>
            <person name="Hainaut M."/>
            <person name="Harispe M.L."/>
            <person name="Henrissat B."/>
            <person name="Hilden K.S."/>
            <person name="Hope R."/>
            <person name="Hossain A."/>
            <person name="Karabika E."/>
            <person name="Karaffa L."/>
            <person name="Karanyi Z."/>
            <person name="Krasevec N."/>
            <person name="Kuo A."/>
            <person name="Kusch H."/>
            <person name="LaButti K."/>
            <person name="Lagendijk E.L."/>
            <person name="Lapidus A."/>
            <person name="Levasseur A."/>
            <person name="Lindquist E."/>
            <person name="Lipzen A."/>
            <person name="Logrieco A.F."/>
            <person name="MacCabe A."/>
            <person name="Maekelae M.R."/>
            <person name="Malavazi I."/>
            <person name="Melin P."/>
            <person name="Meyer V."/>
            <person name="Mielnichuk N."/>
            <person name="Miskei M."/>
            <person name="Molnar A.P."/>
            <person name="Mule G."/>
            <person name="Ngan C.Y."/>
            <person name="Orejas M."/>
            <person name="Orosz E."/>
            <person name="Ouedraogo J.P."/>
            <person name="Overkamp K.M."/>
            <person name="Park H.-S."/>
            <person name="Perrone G."/>
            <person name="Piumi F."/>
            <person name="Punt P.J."/>
            <person name="Ram A.F."/>
            <person name="Ramon A."/>
            <person name="Rauscher S."/>
            <person name="Record E."/>
            <person name="Riano-Pachon D.M."/>
            <person name="Robert V."/>
            <person name="Roehrig J."/>
            <person name="Ruller R."/>
            <person name="Salamov A."/>
            <person name="Salih N.S."/>
            <person name="Samson R.A."/>
            <person name="Sandor E."/>
            <person name="Sanguinetti M."/>
            <person name="Schuetze T."/>
            <person name="Sepcic K."/>
            <person name="Shelest E."/>
            <person name="Sherlock G."/>
            <person name="Sophianopoulou V."/>
            <person name="Squina F.M."/>
            <person name="Sun H."/>
            <person name="Susca A."/>
            <person name="Todd R.B."/>
            <person name="Tsang A."/>
            <person name="Unkles S.E."/>
            <person name="van de Wiele N."/>
            <person name="van Rossen-Uffink D."/>
            <person name="Oliveira J.V."/>
            <person name="Vesth T.C."/>
            <person name="Visser J."/>
            <person name="Yu J.-H."/>
            <person name="Zhou M."/>
            <person name="Andersen M.R."/>
            <person name="Archer D.B."/>
            <person name="Baker S.E."/>
            <person name="Benoit I."/>
            <person name="Brakhage A.A."/>
            <person name="Braus G.H."/>
            <person name="Fischer R."/>
            <person name="Frisvad J.C."/>
            <person name="Goldman G.H."/>
            <person name="Houbraken J."/>
            <person name="Oakley B."/>
            <person name="Pocsi I."/>
            <person name="Scazzocchio C."/>
            <person name="Seiboth B."/>
            <person name="vanKuyk P.A."/>
            <person name="Wortman J."/>
            <person name="Dyer P.S."/>
            <person name="Grigoriev I.V."/>
        </authorList>
    </citation>
    <scope>NUCLEOTIDE SEQUENCE [LARGE SCALE GENOMIC DNA]</scope>
    <source>
        <strain evidence="3">CBS 506.65</strain>
    </source>
</reference>